<reference evidence="2" key="1">
    <citation type="journal article" date="2014" name="Nat. Commun.">
        <title>The emerging biofuel crop Camelina sativa retains a highly undifferentiated hexaploid genome structure.</title>
        <authorList>
            <person name="Kagale S."/>
            <person name="Koh C."/>
            <person name="Nixon J."/>
            <person name="Bollina V."/>
            <person name="Clarke W.E."/>
            <person name="Tuteja R."/>
            <person name="Spillane C."/>
            <person name="Robinson S.J."/>
            <person name="Links M.G."/>
            <person name="Clarke C."/>
            <person name="Higgins E.E."/>
            <person name="Huebert T."/>
            <person name="Sharpe A.G."/>
            <person name="Parkin I.A."/>
        </authorList>
    </citation>
    <scope>NUCLEOTIDE SEQUENCE [LARGE SCALE GENOMIC DNA]</scope>
    <source>
        <strain evidence="2">cv. DH55</strain>
    </source>
</reference>
<name>A0ABM1RKV2_CAMSA</name>
<proteinExistence type="predicted"/>
<dbReference type="Proteomes" id="UP000694864">
    <property type="component" value="Chromosome 4"/>
</dbReference>
<dbReference type="RefSeq" id="XP_019099640.1">
    <property type="nucleotide sequence ID" value="XM_019244095.1"/>
</dbReference>
<dbReference type="InterPro" id="IPR044730">
    <property type="entry name" value="RNase_H-like_dom_plant"/>
</dbReference>
<evidence type="ECO:0000313" key="3">
    <source>
        <dbReference type="RefSeq" id="XP_019099640.1"/>
    </source>
</evidence>
<dbReference type="InterPro" id="IPR002156">
    <property type="entry name" value="RNaseH_domain"/>
</dbReference>
<sequence length="181" mass="20898">MTSSIRRFQDFQILKLQKEWLWSPPPDGWLKCNFDSGFVMDRSFTNTGWILRDSNGKMIMAGGAKLRSSISPLQAEALGFLHVLQVMWTHGLRYIWFESDNRQLVTLINKGEDNVVLGPLLNDIRFWISKFPNSSLDHVNRERNSAADTIAKQAATNTSMYTLYTVPPCWLVDYLYQPYTI</sequence>
<keyword evidence="2" id="KW-1185">Reference proteome</keyword>
<dbReference type="InterPro" id="IPR052929">
    <property type="entry name" value="RNase_H-like_EbsB-rel"/>
</dbReference>
<reference evidence="3" key="2">
    <citation type="submission" date="2025-08" db="UniProtKB">
        <authorList>
            <consortium name="RefSeq"/>
        </authorList>
    </citation>
    <scope>IDENTIFICATION</scope>
    <source>
        <tissue evidence="3">Leaf</tissue>
    </source>
</reference>
<dbReference type="SUPFAM" id="SSF53098">
    <property type="entry name" value="Ribonuclease H-like"/>
    <property type="match status" value="1"/>
</dbReference>
<dbReference type="InterPro" id="IPR036397">
    <property type="entry name" value="RNaseH_sf"/>
</dbReference>
<dbReference type="PANTHER" id="PTHR47074:SF78">
    <property type="entry name" value="GB|AAF30348.1-RELATED"/>
    <property type="match status" value="1"/>
</dbReference>
<evidence type="ECO:0000259" key="1">
    <source>
        <dbReference type="Pfam" id="PF13456"/>
    </source>
</evidence>
<accession>A0ABM1RKV2</accession>
<dbReference type="PANTHER" id="PTHR47074">
    <property type="entry name" value="BNAC02G40300D PROTEIN"/>
    <property type="match status" value="1"/>
</dbReference>
<dbReference type="Gene3D" id="3.30.420.10">
    <property type="entry name" value="Ribonuclease H-like superfamily/Ribonuclease H"/>
    <property type="match status" value="1"/>
</dbReference>
<dbReference type="GeneID" id="109132474"/>
<dbReference type="CDD" id="cd06222">
    <property type="entry name" value="RNase_H_like"/>
    <property type="match status" value="1"/>
</dbReference>
<evidence type="ECO:0000313" key="2">
    <source>
        <dbReference type="Proteomes" id="UP000694864"/>
    </source>
</evidence>
<protein>
    <submittedName>
        <fullName evidence="3">Uncharacterized protein LOC109132474</fullName>
    </submittedName>
</protein>
<feature type="domain" description="RNase H type-1" evidence="1">
    <location>
        <begin position="33"/>
        <end position="154"/>
    </location>
</feature>
<organism evidence="2 3">
    <name type="scientific">Camelina sativa</name>
    <name type="common">False flax</name>
    <name type="synonym">Myagrum sativum</name>
    <dbReference type="NCBI Taxonomy" id="90675"/>
    <lineage>
        <taxon>Eukaryota</taxon>
        <taxon>Viridiplantae</taxon>
        <taxon>Streptophyta</taxon>
        <taxon>Embryophyta</taxon>
        <taxon>Tracheophyta</taxon>
        <taxon>Spermatophyta</taxon>
        <taxon>Magnoliopsida</taxon>
        <taxon>eudicotyledons</taxon>
        <taxon>Gunneridae</taxon>
        <taxon>Pentapetalae</taxon>
        <taxon>rosids</taxon>
        <taxon>malvids</taxon>
        <taxon>Brassicales</taxon>
        <taxon>Brassicaceae</taxon>
        <taxon>Camelineae</taxon>
        <taxon>Camelina</taxon>
    </lineage>
</organism>
<dbReference type="InterPro" id="IPR012337">
    <property type="entry name" value="RNaseH-like_sf"/>
</dbReference>
<dbReference type="Pfam" id="PF13456">
    <property type="entry name" value="RVT_3"/>
    <property type="match status" value="1"/>
</dbReference>
<gene>
    <name evidence="3" type="primary">LOC109132474</name>
</gene>